<evidence type="ECO:0000313" key="11">
    <source>
        <dbReference type="Proteomes" id="UP001501490"/>
    </source>
</evidence>
<feature type="region of interest" description="Disordered" evidence="7">
    <location>
        <begin position="1"/>
        <end position="119"/>
    </location>
</feature>
<keyword evidence="4 8" id="KW-0812">Transmembrane</keyword>
<feature type="compositionally biased region" description="Basic and acidic residues" evidence="7">
    <location>
        <begin position="53"/>
        <end position="79"/>
    </location>
</feature>
<evidence type="ECO:0000256" key="5">
    <source>
        <dbReference type="ARBA" id="ARBA00022989"/>
    </source>
</evidence>
<evidence type="ECO:0000259" key="9">
    <source>
        <dbReference type="Pfam" id="PF02397"/>
    </source>
</evidence>
<dbReference type="Pfam" id="PF02397">
    <property type="entry name" value="Bac_transf"/>
    <property type="match status" value="1"/>
</dbReference>
<evidence type="ECO:0000256" key="3">
    <source>
        <dbReference type="ARBA" id="ARBA00022679"/>
    </source>
</evidence>
<keyword evidence="11" id="KW-1185">Reference proteome</keyword>
<feature type="domain" description="Bacterial sugar transferase" evidence="9">
    <location>
        <begin position="391"/>
        <end position="577"/>
    </location>
</feature>
<evidence type="ECO:0000256" key="1">
    <source>
        <dbReference type="ARBA" id="ARBA00004141"/>
    </source>
</evidence>
<keyword evidence="3 10" id="KW-0808">Transferase</keyword>
<organism evidence="10 11">
    <name type="scientific">Microlunatus ginsengisoli</name>
    <dbReference type="NCBI Taxonomy" id="363863"/>
    <lineage>
        <taxon>Bacteria</taxon>
        <taxon>Bacillati</taxon>
        <taxon>Actinomycetota</taxon>
        <taxon>Actinomycetes</taxon>
        <taxon>Propionibacteriales</taxon>
        <taxon>Propionibacteriaceae</taxon>
        <taxon>Microlunatus</taxon>
    </lineage>
</organism>
<reference evidence="11" key="1">
    <citation type="journal article" date="2019" name="Int. J. Syst. Evol. Microbiol.">
        <title>The Global Catalogue of Microorganisms (GCM) 10K type strain sequencing project: providing services to taxonomists for standard genome sequencing and annotation.</title>
        <authorList>
            <consortium name="The Broad Institute Genomics Platform"/>
            <consortium name="The Broad Institute Genome Sequencing Center for Infectious Disease"/>
            <person name="Wu L."/>
            <person name="Ma J."/>
        </authorList>
    </citation>
    <scope>NUCLEOTIDE SEQUENCE [LARGE SCALE GENOMIC DNA]</scope>
    <source>
        <strain evidence="11">JCM 16929</strain>
    </source>
</reference>
<comment type="caution">
    <text evidence="10">The sequence shown here is derived from an EMBL/GenBank/DDBJ whole genome shotgun (WGS) entry which is preliminary data.</text>
</comment>
<evidence type="ECO:0000256" key="6">
    <source>
        <dbReference type="ARBA" id="ARBA00023136"/>
    </source>
</evidence>
<dbReference type="PANTHER" id="PTHR30576">
    <property type="entry name" value="COLANIC BIOSYNTHESIS UDP-GLUCOSE LIPID CARRIER TRANSFERASE"/>
    <property type="match status" value="1"/>
</dbReference>
<comment type="similarity">
    <text evidence="2">Belongs to the bacterial sugar transferase family.</text>
</comment>
<protein>
    <submittedName>
        <fullName evidence="10">Sugar transferase</fullName>
    </submittedName>
</protein>
<feature type="compositionally biased region" description="Polar residues" evidence="7">
    <location>
        <begin position="102"/>
        <end position="119"/>
    </location>
</feature>
<dbReference type="NCBIfam" id="TIGR03025">
    <property type="entry name" value="EPS_sugtrans"/>
    <property type="match status" value="1"/>
</dbReference>
<evidence type="ECO:0000256" key="4">
    <source>
        <dbReference type="ARBA" id="ARBA00022692"/>
    </source>
</evidence>
<evidence type="ECO:0000313" key="10">
    <source>
        <dbReference type="EMBL" id="GAA3608898.1"/>
    </source>
</evidence>
<sequence length="584" mass="62165">MTRRGAAGNGGIVSMPQGESRGVRSDLTEPRAIAEPAGAGASPDAGAVAARPGSRDTARTAERRDTLPHPDSPTDRSSIRDLVSPDTDAATATRAPVDASATTASRPASGVTDATSTTGGRPLAWARRYVAVVATCDALVGALAVTGALLFRPLAFEPWKVAVLIAGAAVAWPLAIAASRGYERGKIGVGDDEMHAVGRALILAIAVSAIPCAITGQYGVVAVSGIAVPIAAAASICVRFVARKNLHRRQRAGQDIRRVIVVGSAFAAADLAGMLGAEPHCGMKVIGVCVPKADVARAKEVGLEVLGDLDQVPSLIDTYGADAVAVTSGDATRHNYLRELSWALEGQRVELLVHPGLIEVAGPRMHIRPYVGLPLLHVEQPHFTGWRRVVKRAFDIVATSLGLIVISPILLTIALAVKLGDRGPVIFRQTRVGLDGSTFTMLKFRSMHVDAEQRLAELRAANPEIGTMFKMVDDPRITRVGKLLRKYSLDELPQLFNVLAGSMSLVGPRPPLQSEVDGYEDHARRRLLVTPGLTGLWQVSGRSLLSWEETVRLDLRYVENWTLTLDLLILWKTAYAVAAKRGAF</sequence>
<gene>
    <name evidence="10" type="ORF">GCM10022236_08180</name>
</gene>
<feature type="transmembrane region" description="Helical" evidence="8">
    <location>
        <begin position="129"/>
        <end position="155"/>
    </location>
</feature>
<feature type="transmembrane region" description="Helical" evidence="8">
    <location>
        <begin position="226"/>
        <end position="242"/>
    </location>
</feature>
<evidence type="ECO:0000256" key="7">
    <source>
        <dbReference type="SAM" id="MobiDB-lite"/>
    </source>
</evidence>
<dbReference type="Proteomes" id="UP001501490">
    <property type="component" value="Unassembled WGS sequence"/>
</dbReference>
<feature type="transmembrane region" description="Helical" evidence="8">
    <location>
        <begin position="161"/>
        <end position="179"/>
    </location>
</feature>
<dbReference type="EMBL" id="BAABAB010000006">
    <property type="protein sequence ID" value="GAA3608898.1"/>
    <property type="molecule type" value="Genomic_DNA"/>
</dbReference>
<feature type="compositionally biased region" description="Low complexity" evidence="7">
    <location>
        <begin position="34"/>
        <end position="52"/>
    </location>
</feature>
<dbReference type="GO" id="GO:0016740">
    <property type="term" value="F:transferase activity"/>
    <property type="evidence" value="ECO:0007669"/>
    <property type="project" value="UniProtKB-KW"/>
</dbReference>
<evidence type="ECO:0000256" key="2">
    <source>
        <dbReference type="ARBA" id="ARBA00006464"/>
    </source>
</evidence>
<keyword evidence="6 8" id="KW-0472">Membrane</keyword>
<evidence type="ECO:0000256" key="8">
    <source>
        <dbReference type="SAM" id="Phobius"/>
    </source>
</evidence>
<dbReference type="InterPro" id="IPR003362">
    <property type="entry name" value="Bact_transf"/>
</dbReference>
<proteinExistence type="inferred from homology"/>
<comment type="subcellular location">
    <subcellularLocation>
        <location evidence="1">Membrane</location>
        <topology evidence="1">Multi-pass membrane protein</topology>
    </subcellularLocation>
</comment>
<dbReference type="InterPro" id="IPR017475">
    <property type="entry name" value="EPS_sugar_tfrase"/>
</dbReference>
<feature type="transmembrane region" description="Helical" evidence="8">
    <location>
        <begin position="200"/>
        <end position="220"/>
    </location>
</feature>
<feature type="transmembrane region" description="Helical" evidence="8">
    <location>
        <begin position="396"/>
        <end position="417"/>
    </location>
</feature>
<name>A0ABP6ZKD5_9ACTN</name>
<dbReference type="PANTHER" id="PTHR30576:SF10">
    <property type="entry name" value="SLL5057 PROTEIN"/>
    <property type="match status" value="1"/>
</dbReference>
<keyword evidence="5 8" id="KW-1133">Transmembrane helix</keyword>
<feature type="compositionally biased region" description="Low complexity" evidence="7">
    <location>
        <begin position="86"/>
        <end position="101"/>
    </location>
</feature>
<accession>A0ABP6ZKD5</accession>